<gene>
    <name evidence="5" type="ordered locus">AXY_16560</name>
</gene>
<dbReference type="eggNOG" id="COG1131">
    <property type="taxonomic scope" value="Bacteria"/>
</dbReference>
<dbReference type="InterPro" id="IPR003593">
    <property type="entry name" value="AAA+_ATPase"/>
</dbReference>
<accession>K0J7Q7</accession>
<proteinExistence type="predicted"/>
<dbReference type="PROSITE" id="PS50893">
    <property type="entry name" value="ABC_TRANSPORTER_2"/>
    <property type="match status" value="1"/>
</dbReference>
<dbReference type="PATRIC" id="fig|698758.3.peg.1653"/>
<evidence type="ECO:0000259" key="4">
    <source>
        <dbReference type="PROSITE" id="PS50893"/>
    </source>
</evidence>
<dbReference type="STRING" id="698758.AXY_16560"/>
<dbReference type="Proteomes" id="UP000006294">
    <property type="component" value="Chromosome"/>
</dbReference>
<dbReference type="RefSeq" id="WP_015010381.1">
    <property type="nucleotide sequence ID" value="NC_018704.1"/>
</dbReference>
<keyword evidence="2" id="KW-0547">Nucleotide-binding</keyword>
<dbReference type="HOGENOM" id="CLU_000604_1_2_9"/>
<dbReference type="SMART" id="SM00382">
    <property type="entry name" value="AAA"/>
    <property type="match status" value="1"/>
</dbReference>
<feature type="domain" description="ABC transporter" evidence="4">
    <location>
        <begin position="2"/>
        <end position="227"/>
    </location>
</feature>
<evidence type="ECO:0000256" key="3">
    <source>
        <dbReference type="ARBA" id="ARBA00022840"/>
    </source>
</evidence>
<dbReference type="SUPFAM" id="SSF52540">
    <property type="entry name" value="P-loop containing nucleoside triphosphate hydrolases"/>
    <property type="match status" value="1"/>
</dbReference>
<dbReference type="InterPro" id="IPR027417">
    <property type="entry name" value="P-loop_NTPase"/>
</dbReference>
<name>K0J7Q7_AMPXN</name>
<dbReference type="GO" id="GO:0005524">
    <property type="term" value="F:ATP binding"/>
    <property type="evidence" value="ECO:0007669"/>
    <property type="project" value="UniProtKB-KW"/>
</dbReference>
<dbReference type="PANTHER" id="PTHR42939:SF1">
    <property type="entry name" value="ABC TRANSPORTER ATP-BINDING PROTEIN ALBC-RELATED"/>
    <property type="match status" value="1"/>
</dbReference>
<keyword evidence="3 5" id="KW-0067">ATP-binding</keyword>
<dbReference type="InterPro" id="IPR003439">
    <property type="entry name" value="ABC_transporter-like_ATP-bd"/>
</dbReference>
<keyword evidence="1" id="KW-0813">Transport</keyword>
<evidence type="ECO:0000256" key="1">
    <source>
        <dbReference type="ARBA" id="ARBA00022448"/>
    </source>
</evidence>
<keyword evidence="6" id="KW-1185">Reference proteome</keyword>
<dbReference type="KEGG" id="axl:AXY_16560"/>
<evidence type="ECO:0000313" key="5">
    <source>
        <dbReference type="EMBL" id="BAM47788.1"/>
    </source>
</evidence>
<dbReference type="GO" id="GO:0016887">
    <property type="term" value="F:ATP hydrolysis activity"/>
    <property type="evidence" value="ECO:0007669"/>
    <property type="project" value="InterPro"/>
</dbReference>
<evidence type="ECO:0000256" key="2">
    <source>
        <dbReference type="ARBA" id="ARBA00022741"/>
    </source>
</evidence>
<dbReference type="OrthoDB" id="9804819at2"/>
<dbReference type="PANTHER" id="PTHR42939">
    <property type="entry name" value="ABC TRANSPORTER ATP-BINDING PROTEIN ALBC-RELATED"/>
    <property type="match status" value="1"/>
</dbReference>
<dbReference type="Pfam" id="PF00005">
    <property type="entry name" value="ABC_tran"/>
    <property type="match status" value="1"/>
</dbReference>
<sequence>MINIQDLTKSYGRKKVVNNVNLQINKGSIYGLLGSNGAGKTTILKMVSGILKQQSGTIIVDDEAIFENTNRKAKLIFIPDRPYFFSHYTVQQMAEFYRNFYPNWNEERFIKLQSIFKLDIKSKVHQFSKGMQRQVSFWLALSAMPDYLILDEPFDGLDVVVRKKVKNLIINDVAEREMTVMISSHNLREIEDICDHIGILHNGEFVLEKELDDLKSDVHKVQVAFDGDFPEQIFNQFEVLHQEKRGTVHLFILRGNRDQIDESILAHQPLIYDLLPLTLEEIFVYEMEGIGYAIENILV</sequence>
<dbReference type="Gene3D" id="3.40.50.300">
    <property type="entry name" value="P-loop containing nucleotide triphosphate hydrolases"/>
    <property type="match status" value="1"/>
</dbReference>
<dbReference type="CDD" id="cd03230">
    <property type="entry name" value="ABC_DR_subfamily_A"/>
    <property type="match status" value="1"/>
</dbReference>
<dbReference type="EMBL" id="AP012050">
    <property type="protein sequence ID" value="BAM47788.1"/>
    <property type="molecule type" value="Genomic_DNA"/>
</dbReference>
<dbReference type="InterPro" id="IPR051782">
    <property type="entry name" value="ABC_Transporter_VariousFunc"/>
</dbReference>
<organism evidence="5 6">
    <name type="scientific">Amphibacillus xylanus (strain ATCC 51415 / DSM 6626 / JCM 7361 / LMG 17667 / NBRC 15112 / Ep01)</name>
    <dbReference type="NCBI Taxonomy" id="698758"/>
    <lineage>
        <taxon>Bacteria</taxon>
        <taxon>Bacillati</taxon>
        <taxon>Bacillota</taxon>
        <taxon>Bacilli</taxon>
        <taxon>Bacillales</taxon>
        <taxon>Bacillaceae</taxon>
        <taxon>Amphibacillus</taxon>
    </lineage>
</organism>
<dbReference type="AlphaFoldDB" id="K0J7Q7"/>
<protein>
    <submittedName>
        <fullName evidence="5">Putative ABC transporter ATP-binding protein</fullName>
    </submittedName>
</protein>
<evidence type="ECO:0000313" key="6">
    <source>
        <dbReference type="Proteomes" id="UP000006294"/>
    </source>
</evidence>
<reference evidence="5 6" key="1">
    <citation type="submission" date="2011-01" db="EMBL/GenBank/DDBJ databases">
        <title>Whole genome sequence of Amphibacillus xylinus NBRC 15112.</title>
        <authorList>
            <person name="Nakazawa H."/>
            <person name="Katano Y."/>
            <person name="Nakamura S."/>
            <person name="Sasagawa M."/>
            <person name="Fukada J."/>
            <person name="Arai T."/>
            <person name="Sasakura N."/>
            <person name="Mochizuki D."/>
            <person name="Hosoyama A."/>
            <person name="Harada K."/>
            <person name="Horikawa H."/>
            <person name="Kato Y."/>
            <person name="Harada T."/>
            <person name="Sasaki K."/>
            <person name="Sekiguchi M."/>
            <person name="Hodoyama M."/>
            <person name="Nishiko R."/>
            <person name="Narita H."/>
            <person name="Hanamaki A."/>
            <person name="Hata C."/>
            <person name="Konno Y."/>
            <person name="Niimura Y."/>
            <person name="Yamazaki S."/>
            <person name="Fujita N."/>
        </authorList>
    </citation>
    <scope>NUCLEOTIDE SEQUENCE [LARGE SCALE GENOMIC DNA]</scope>
    <source>
        <strain evidence="6">ATCC 51415 / DSM 6626 / JCM 7361 / LMG 17667 / NBRC 15112 / Ep01</strain>
    </source>
</reference>